<sequence>MSSHIHTDNALTGSVAVLAYGRADRTQCHSQDRRQYSEAQQWFLNH</sequence>
<accession>A0ABT3KJJ4</accession>
<evidence type="ECO:0000313" key="2">
    <source>
        <dbReference type="Proteomes" id="UP001431181"/>
    </source>
</evidence>
<organism evidence="1 2">
    <name type="scientific">Marinomonas rhodophyticola</name>
    <dbReference type="NCBI Taxonomy" id="2992803"/>
    <lineage>
        <taxon>Bacteria</taxon>
        <taxon>Pseudomonadati</taxon>
        <taxon>Pseudomonadota</taxon>
        <taxon>Gammaproteobacteria</taxon>
        <taxon>Oceanospirillales</taxon>
        <taxon>Oceanospirillaceae</taxon>
        <taxon>Marinomonas</taxon>
    </lineage>
</organism>
<dbReference type="RefSeq" id="WP_265220020.1">
    <property type="nucleotide sequence ID" value="NZ_JAPEUL010000009.1"/>
</dbReference>
<gene>
    <name evidence="1" type="ORF">ONZ52_17770</name>
</gene>
<protein>
    <submittedName>
        <fullName evidence="1">Uncharacterized protein</fullName>
    </submittedName>
</protein>
<name>A0ABT3KJJ4_9GAMM</name>
<keyword evidence="2" id="KW-1185">Reference proteome</keyword>
<dbReference type="Proteomes" id="UP001431181">
    <property type="component" value="Unassembled WGS sequence"/>
</dbReference>
<reference evidence="1" key="1">
    <citation type="submission" date="2022-11" db="EMBL/GenBank/DDBJ databases">
        <title>Marinomonas sp. nov., isolated from marine algae.</title>
        <authorList>
            <person name="Choi D.G."/>
            <person name="Kim J.M."/>
            <person name="Lee J.K."/>
            <person name="Baek J.H."/>
            <person name="Jeon C.O."/>
        </authorList>
    </citation>
    <scope>NUCLEOTIDE SEQUENCE</scope>
    <source>
        <strain evidence="1">KJ51-3</strain>
    </source>
</reference>
<comment type="caution">
    <text evidence="1">The sequence shown here is derived from an EMBL/GenBank/DDBJ whole genome shotgun (WGS) entry which is preliminary data.</text>
</comment>
<dbReference type="EMBL" id="JAPEUL010000009">
    <property type="protein sequence ID" value="MCW4630680.1"/>
    <property type="molecule type" value="Genomic_DNA"/>
</dbReference>
<evidence type="ECO:0000313" key="1">
    <source>
        <dbReference type="EMBL" id="MCW4630680.1"/>
    </source>
</evidence>
<proteinExistence type="predicted"/>